<keyword evidence="1" id="KW-0472">Membrane</keyword>
<keyword evidence="1" id="KW-0812">Transmembrane</keyword>
<dbReference type="InterPro" id="IPR018639">
    <property type="entry name" value="DUF2062"/>
</dbReference>
<evidence type="ECO:0000313" key="3">
    <source>
        <dbReference type="EMBL" id="TCT31463.1"/>
    </source>
</evidence>
<feature type="transmembrane region" description="Helical" evidence="1">
    <location>
        <begin position="46"/>
        <end position="64"/>
    </location>
</feature>
<accession>A0A4R3NG32</accession>
<dbReference type="EMBL" id="SMAR01000042">
    <property type="protein sequence ID" value="TCT31463.1"/>
    <property type="molecule type" value="Genomic_DNA"/>
</dbReference>
<evidence type="ECO:0000259" key="2">
    <source>
        <dbReference type="Pfam" id="PF09835"/>
    </source>
</evidence>
<dbReference type="AlphaFoldDB" id="A0A4R3NG32"/>
<dbReference type="PANTHER" id="PTHR40547:SF1">
    <property type="entry name" value="SLL0298 PROTEIN"/>
    <property type="match status" value="1"/>
</dbReference>
<feature type="transmembrane region" description="Helical" evidence="1">
    <location>
        <begin position="71"/>
        <end position="88"/>
    </location>
</feature>
<comment type="caution">
    <text evidence="3">The sequence shown here is derived from an EMBL/GenBank/DDBJ whole genome shotgun (WGS) entry which is preliminary data.</text>
</comment>
<dbReference type="Proteomes" id="UP000295097">
    <property type="component" value="Unassembled WGS sequence"/>
</dbReference>
<keyword evidence="4" id="KW-1185">Reference proteome</keyword>
<proteinExistence type="predicted"/>
<reference evidence="3 4" key="1">
    <citation type="submission" date="2019-03" db="EMBL/GenBank/DDBJ databases">
        <title>Freshwater and sediment microbial communities from various areas in North America, analyzing microbe dynamics in response to fracking.</title>
        <authorList>
            <person name="Lamendella R."/>
        </authorList>
    </citation>
    <scope>NUCLEOTIDE SEQUENCE [LARGE SCALE GENOMIC DNA]</scope>
    <source>
        <strain evidence="3 4">175.2</strain>
    </source>
</reference>
<feature type="domain" description="DUF2062" evidence="2">
    <location>
        <begin position="13"/>
        <end position="154"/>
    </location>
</feature>
<dbReference type="PANTHER" id="PTHR40547">
    <property type="entry name" value="SLL0298 PROTEIN"/>
    <property type="match status" value="1"/>
</dbReference>
<evidence type="ECO:0000313" key="4">
    <source>
        <dbReference type="Proteomes" id="UP000295097"/>
    </source>
</evidence>
<sequence>MWPRKGFWRPPLYLYHRTVRLRATPHAIAMGIAAGVAVSWTPFIGFHFASAFALAFLLGGNFFAAALGTAFGNPFTFPFIWLLTWRFGNSLLGRSSFERDHIDLVGMVKTFDLADIWRPLLEPMAVGAIVPAVVCGALFYGLTFFAVKAFQEKRQAVLASRSRSEASRAEAGRSQ</sequence>
<organism evidence="3 4">
    <name type="scientific">Martelella mediterranea</name>
    <dbReference type="NCBI Taxonomy" id="293089"/>
    <lineage>
        <taxon>Bacteria</taxon>
        <taxon>Pseudomonadati</taxon>
        <taxon>Pseudomonadota</taxon>
        <taxon>Alphaproteobacteria</taxon>
        <taxon>Hyphomicrobiales</taxon>
        <taxon>Aurantimonadaceae</taxon>
        <taxon>Martelella</taxon>
    </lineage>
</organism>
<name>A0A4R3NG32_9HYPH</name>
<dbReference type="Pfam" id="PF09835">
    <property type="entry name" value="DUF2062"/>
    <property type="match status" value="1"/>
</dbReference>
<feature type="transmembrane region" description="Helical" evidence="1">
    <location>
        <begin position="124"/>
        <end position="147"/>
    </location>
</feature>
<gene>
    <name evidence="3" type="ORF">EDC90_104218</name>
</gene>
<evidence type="ECO:0000256" key="1">
    <source>
        <dbReference type="SAM" id="Phobius"/>
    </source>
</evidence>
<protein>
    <recommendedName>
        <fullName evidence="2">DUF2062 domain-containing protein</fullName>
    </recommendedName>
</protein>
<keyword evidence="1" id="KW-1133">Transmembrane helix</keyword>